<gene>
    <name evidence="2" type="ORF">DP106_09475</name>
</gene>
<dbReference type="RefSeq" id="WP_120084926.1">
    <property type="nucleotide sequence ID" value="NZ_QMDW01000012.1"/>
</dbReference>
<protein>
    <recommendedName>
        <fullName evidence="4">Sulfite exporter TauE/SafE family protein</fullName>
    </recommendedName>
</protein>
<feature type="transmembrane region" description="Helical" evidence="1">
    <location>
        <begin position="35"/>
        <end position="55"/>
    </location>
</feature>
<keyword evidence="1" id="KW-1133">Transmembrane helix</keyword>
<dbReference type="EMBL" id="QMDW01000012">
    <property type="protein sequence ID" value="RJX49179.1"/>
    <property type="molecule type" value="Genomic_DNA"/>
</dbReference>
<name>A0A3A6Q1B5_9EURY</name>
<comment type="caution">
    <text evidence="2">The sequence shown here is derived from an EMBL/GenBank/DDBJ whole genome shotgun (WGS) entry which is preliminary data.</text>
</comment>
<keyword evidence="1" id="KW-0812">Transmembrane</keyword>
<evidence type="ECO:0008006" key="4">
    <source>
        <dbReference type="Google" id="ProtNLM"/>
    </source>
</evidence>
<dbReference type="Proteomes" id="UP000281564">
    <property type="component" value="Unassembled WGS sequence"/>
</dbReference>
<proteinExistence type="predicted"/>
<keyword evidence="1" id="KW-0472">Membrane</keyword>
<keyword evidence="3" id="KW-1185">Reference proteome</keyword>
<dbReference type="Pfam" id="PF24020">
    <property type="entry name" value="DUF7333"/>
    <property type="match status" value="1"/>
</dbReference>
<sequence>MEFTTGTTAGLFVAIVALGVGGLIAAPIPMAPSTIMMMVLPSMAVFGVITLAIGVKHGAYRATN</sequence>
<dbReference type="OrthoDB" id="214577at2157"/>
<reference evidence="2 3" key="1">
    <citation type="submission" date="2018-06" db="EMBL/GenBank/DDBJ databases">
        <title>Halonotius sp. F13-13 a new haloarchaeeon isolated from a solar saltern from Isla Cristina, Huelva, Spain.</title>
        <authorList>
            <person name="Duran-Viseras A."/>
            <person name="Sanchez-Porro C."/>
            <person name="Ventosa A."/>
        </authorList>
    </citation>
    <scope>NUCLEOTIDE SEQUENCE [LARGE SCALE GENOMIC DNA]</scope>
    <source>
        <strain evidence="2 3">CECT 7525</strain>
    </source>
</reference>
<evidence type="ECO:0000313" key="2">
    <source>
        <dbReference type="EMBL" id="RJX49179.1"/>
    </source>
</evidence>
<organism evidence="2 3">
    <name type="scientific">Halonotius pteroides</name>
    <dbReference type="NCBI Taxonomy" id="268735"/>
    <lineage>
        <taxon>Archaea</taxon>
        <taxon>Methanobacteriati</taxon>
        <taxon>Methanobacteriota</taxon>
        <taxon>Stenosarchaea group</taxon>
        <taxon>Halobacteria</taxon>
        <taxon>Halobacteriales</taxon>
        <taxon>Haloferacaceae</taxon>
        <taxon>Halonotius</taxon>
    </lineage>
</organism>
<evidence type="ECO:0000256" key="1">
    <source>
        <dbReference type="SAM" id="Phobius"/>
    </source>
</evidence>
<dbReference type="AlphaFoldDB" id="A0A3A6Q1B5"/>
<dbReference type="InterPro" id="IPR055757">
    <property type="entry name" value="DUF7333"/>
</dbReference>
<accession>A0A3A6Q1B5</accession>
<evidence type="ECO:0000313" key="3">
    <source>
        <dbReference type="Proteomes" id="UP000281564"/>
    </source>
</evidence>